<keyword evidence="1" id="KW-0732">Signal</keyword>
<comment type="caution">
    <text evidence="2">The sequence shown here is derived from an EMBL/GenBank/DDBJ whole genome shotgun (WGS) entry which is preliminary data.</text>
</comment>
<feature type="signal peptide" evidence="1">
    <location>
        <begin position="1"/>
        <end position="21"/>
    </location>
</feature>
<evidence type="ECO:0000313" key="2">
    <source>
        <dbReference type="EMBL" id="CAG5089448.1"/>
    </source>
</evidence>
<gene>
    <name evidence="2" type="ORF">HICCMSTLAB_LOCUS5241</name>
</gene>
<keyword evidence="3" id="KW-1185">Reference proteome</keyword>
<dbReference type="OrthoDB" id="10404487at2759"/>
<organism evidence="2 3">
    <name type="scientific">Cotesia congregata</name>
    <name type="common">Parasitoid wasp</name>
    <name type="synonym">Apanteles congregatus</name>
    <dbReference type="NCBI Taxonomy" id="51543"/>
    <lineage>
        <taxon>Eukaryota</taxon>
        <taxon>Metazoa</taxon>
        <taxon>Ecdysozoa</taxon>
        <taxon>Arthropoda</taxon>
        <taxon>Hexapoda</taxon>
        <taxon>Insecta</taxon>
        <taxon>Pterygota</taxon>
        <taxon>Neoptera</taxon>
        <taxon>Endopterygota</taxon>
        <taxon>Hymenoptera</taxon>
        <taxon>Apocrita</taxon>
        <taxon>Ichneumonoidea</taxon>
        <taxon>Braconidae</taxon>
        <taxon>Microgastrinae</taxon>
        <taxon>Cotesia</taxon>
    </lineage>
</organism>
<reference evidence="2" key="1">
    <citation type="submission" date="2021-04" db="EMBL/GenBank/DDBJ databases">
        <authorList>
            <person name="Chebbi M.A.C M."/>
        </authorList>
    </citation>
    <scope>NUCLEOTIDE SEQUENCE</scope>
</reference>
<sequence length="429" mass="49545">MAIKLLIILSILLNKYNLCQLNPGASNIGHWKIVIDFYHNSMRFPNMAFVQAKNIFYNTNLTSEYDPNLRKIAIVITDQPVVADNNKTLLVGTAQLAYEEVSGYNRKNQIKKIASTNAEYQTTDFSKCFMSPVKGKNIVARCSDLSLSYILNKPTLNSYKQSVVNFKFEVVDDLKQQENSAIAIKHLIIEGEKINFDEFMGEEFDTIENNYNTWLVNFVRCVDNIYINFYHNSMRFPNMAFVQAKNIFYNTKLTSEYDTNLRKIAIVITDQPIVADNNKTLLVGTAQLAYEEVSGYNEENQIKKIVKRKADYEDTNFSKCFMSPIKGKNIIVRCTELRPTYSTCQLQKTDYVISQYDNLLDFLMCHVSSSKTKVFLVGVLSRVNKLSLNSYGQIIHLKFENVDDLGRIVQRKMRKWLAENPEQKTYSLW</sequence>
<accession>A0A8J2HDA2</accession>
<name>A0A8J2HDA2_COTCN</name>
<evidence type="ECO:0000313" key="3">
    <source>
        <dbReference type="Proteomes" id="UP000786811"/>
    </source>
</evidence>
<proteinExistence type="predicted"/>
<feature type="chain" id="PRO_5035263567" evidence="1">
    <location>
        <begin position="22"/>
        <end position="429"/>
    </location>
</feature>
<dbReference type="AlphaFoldDB" id="A0A8J2HDA2"/>
<dbReference type="Proteomes" id="UP000786811">
    <property type="component" value="Unassembled WGS sequence"/>
</dbReference>
<dbReference type="EMBL" id="CAJNRD030001119">
    <property type="protein sequence ID" value="CAG5089448.1"/>
    <property type="molecule type" value="Genomic_DNA"/>
</dbReference>
<evidence type="ECO:0000256" key="1">
    <source>
        <dbReference type="SAM" id="SignalP"/>
    </source>
</evidence>
<protein>
    <submittedName>
        <fullName evidence="2">Uncharacterized protein</fullName>
    </submittedName>
</protein>